<reference evidence="3 4" key="1">
    <citation type="submission" date="2021-03" db="EMBL/GenBank/DDBJ databases">
        <title>Geobacter metallireducens gen. nov. sp. nov., a microorganism capable of coupling the complete oxidation of organic compounds to the reduction of iron and other metals.</title>
        <authorList>
            <person name="Li Y."/>
        </authorList>
    </citation>
    <scope>NUCLEOTIDE SEQUENCE [LARGE SCALE GENOMIC DNA]</scope>
    <source>
        <strain evidence="3 4">Jerry-YX</strain>
    </source>
</reference>
<keyword evidence="1" id="KW-0175">Coiled coil</keyword>
<evidence type="ECO:0000313" key="4">
    <source>
        <dbReference type="Proteomes" id="UP000663651"/>
    </source>
</evidence>
<feature type="chain" id="PRO_5047113150" evidence="2">
    <location>
        <begin position="28"/>
        <end position="478"/>
    </location>
</feature>
<evidence type="ECO:0000256" key="1">
    <source>
        <dbReference type="SAM" id="Coils"/>
    </source>
</evidence>
<organism evidence="3 4">
    <name type="scientific">Geobacter benzoatilyticus</name>
    <dbReference type="NCBI Taxonomy" id="2815309"/>
    <lineage>
        <taxon>Bacteria</taxon>
        <taxon>Pseudomonadati</taxon>
        <taxon>Thermodesulfobacteriota</taxon>
        <taxon>Desulfuromonadia</taxon>
        <taxon>Geobacterales</taxon>
        <taxon>Geobacteraceae</taxon>
        <taxon>Geobacter</taxon>
    </lineage>
</organism>
<accession>A0ABX7Q5P4</accession>
<dbReference type="EMBL" id="CP071382">
    <property type="protein sequence ID" value="QSV46388.1"/>
    <property type="molecule type" value="Genomic_DNA"/>
</dbReference>
<dbReference type="RefSeq" id="WP_207164169.1">
    <property type="nucleotide sequence ID" value="NZ_CP071382.1"/>
</dbReference>
<keyword evidence="4" id="KW-1185">Reference proteome</keyword>
<feature type="coiled-coil region" evidence="1">
    <location>
        <begin position="221"/>
        <end position="251"/>
    </location>
</feature>
<evidence type="ECO:0000256" key="2">
    <source>
        <dbReference type="SAM" id="SignalP"/>
    </source>
</evidence>
<keyword evidence="2" id="KW-0732">Signal</keyword>
<dbReference type="Proteomes" id="UP000663651">
    <property type="component" value="Chromosome"/>
</dbReference>
<name>A0ABX7Q5P4_9BACT</name>
<gene>
    <name evidence="3" type="ORF">JZM60_03670</name>
</gene>
<protein>
    <submittedName>
        <fullName evidence="3">Uncharacterized protein</fullName>
    </submittedName>
</protein>
<sequence length="478" mass="51523">MAKKLLATCCLTGLLLVMMVLAPFAHAEDPPFIKSSTAFYNEADTFRVESNLLIDNTQEVDTFLLNFENALAVPHNVATALKQLNNTLAVVKQAIVVAKQVPQTRDKAQKLEKNLDSIKQPVANAAEKAAEVDRNVEPVRNAASKATAAVETTLENETALRAFAVTYLDLVEKLSECADTKPALEQPTIGILDGSTKSFKKIDQGIKPVNQAYATTVAAPEKTLKAAATKIEDKIKQLEQLLKSVNGLQSQLNPLATPLAELKKVLDQSVGFSFAYPCGTKMCSQNTPYPCGVKICKKYGVKYPCGTKICYKEVPFPCGVNTCSENVSISVGTVINGADAVEQKIESLLSSTAWEALKVVGVKKYVDELQSKANSLVNPVLRKFNLDISTTLPSLDVSIDPSSLTTATQQLTHLADALAQIGKKIDMNNADFAPEIKNLNSLQGDITGLLKTSGCQAAAPKAAPLMQKRIIWRKGNGK</sequence>
<feature type="signal peptide" evidence="2">
    <location>
        <begin position="1"/>
        <end position="27"/>
    </location>
</feature>
<proteinExistence type="predicted"/>
<evidence type="ECO:0000313" key="3">
    <source>
        <dbReference type="EMBL" id="QSV46388.1"/>
    </source>
</evidence>